<dbReference type="Gene3D" id="3.20.20.140">
    <property type="entry name" value="Metal-dependent hydrolases"/>
    <property type="match status" value="1"/>
</dbReference>
<dbReference type="InterPro" id="IPR050243">
    <property type="entry name" value="PHP_phosphatase"/>
</dbReference>
<accession>A0A5C6RWW5</accession>
<dbReference type="CDD" id="cd07436">
    <property type="entry name" value="PHP_PolX"/>
    <property type="match status" value="1"/>
</dbReference>
<reference evidence="3 4" key="1">
    <citation type="submission" date="2019-08" db="EMBL/GenBank/DDBJ databases">
        <title>Genome of Phaeodactylibacter luteus.</title>
        <authorList>
            <person name="Bowman J.P."/>
        </authorList>
    </citation>
    <scope>NUCLEOTIDE SEQUENCE [LARGE SCALE GENOMIC DNA]</scope>
    <source>
        <strain evidence="3 4">KCTC 42180</strain>
    </source>
</reference>
<dbReference type="PANTHER" id="PTHR36928">
    <property type="entry name" value="PHOSPHATASE YCDX-RELATED"/>
    <property type="match status" value="1"/>
</dbReference>
<dbReference type="InterPro" id="IPR016195">
    <property type="entry name" value="Pol/histidinol_Pase-like"/>
</dbReference>
<dbReference type="OrthoDB" id="9808747at2"/>
<dbReference type="FunFam" id="3.20.20.140:FF:000047">
    <property type="entry name" value="PHP domain-containing protein"/>
    <property type="match status" value="1"/>
</dbReference>
<dbReference type="PANTHER" id="PTHR36928:SF1">
    <property type="entry name" value="PHOSPHATASE YCDX-RELATED"/>
    <property type="match status" value="1"/>
</dbReference>
<dbReference type="SMART" id="SM00483">
    <property type="entry name" value="POLXc"/>
    <property type="match status" value="1"/>
</dbReference>
<comment type="caution">
    <text evidence="3">The sequence shown here is derived from an EMBL/GenBank/DDBJ whole genome shotgun (WGS) entry which is preliminary data.</text>
</comment>
<gene>
    <name evidence="3" type="ORF">FRY97_05160</name>
</gene>
<dbReference type="GO" id="GO:0042578">
    <property type="term" value="F:phosphoric ester hydrolase activity"/>
    <property type="evidence" value="ECO:0007669"/>
    <property type="project" value="TreeGrafter"/>
</dbReference>
<evidence type="ECO:0000259" key="2">
    <source>
        <dbReference type="SMART" id="SM00483"/>
    </source>
</evidence>
<evidence type="ECO:0000259" key="1">
    <source>
        <dbReference type="SMART" id="SM00481"/>
    </source>
</evidence>
<dbReference type="InterPro" id="IPR043519">
    <property type="entry name" value="NT_sf"/>
</dbReference>
<dbReference type="SUPFAM" id="SSF47802">
    <property type="entry name" value="DNA polymerase beta, N-terminal domain-like"/>
    <property type="match status" value="1"/>
</dbReference>
<dbReference type="Proteomes" id="UP000321580">
    <property type="component" value="Unassembled WGS sequence"/>
</dbReference>
<dbReference type="InterPro" id="IPR004013">
    <property type="entry name" value="PHP_dom"/>
</dbReference>
<proteinExistence type="predicted"/>
<dbReference type="GO" id="GO:0003677">
    <property type="term" value="F:DNA binding"/>
    <property type="evidence" value="ECO:0007669"/>
    <property type="project" value="InterPro"/>
</dbReference>
<organism evidence="3 4">
    <name type="scientific">Phaeodactylibacter luteus</name>
    <dbReference type="NCBI Taxonomy" id="1564516"/>
    <lineage>
        <taxon>Bacteria</taxon>
        <taxon>Pseudomonadati</taxon>
        <taxon>Bacteroidota</taxon>
        <taxon>Saprospiria</taxon>
        <taxon>Saprospirales</taxon>
        <taxon>Haliscomenobacteraceae</taxon>
        <taxon>Phaeodactylibacter</taxon>
    </lineage>
</organism>
<dbReference type="GO" id="GO:0008270">
    <property type="term" value="F:zinc ion binding"/>
    <property type="evidence" value="ECO:0007669"/>
    <property type="project" value="TreeGrafter"/>
</dbReference>
<name>A0A5C6RWW5_9BACT</name>
<feature type="domain" description="DNA-directed DNA polymerase X" evidence="2">
    <location>
        <begin position="1"/>
        <end position="292"/>
    </location>
</feature>
<dbReference type="AlphaFoldDB" id="A0A5C6RWW5"/>
<dbReference type="SUPFAM" id="SSF47781">
    <property type="entry name" value="RuvA domain 2-like"/>
    <property type="match status" value="1"/>
</dbReference>
<dbReference type="PIRSF" id="PIRSF005047">
    <property type="entry name" value="UCP005047_YshC"/>
    <property type="match status" value="1"/>
</dbReference>
<dbReference type="InterPro" id="IPR047967">
    <property type="entry name" value="PolX_PHP"/>
</dbReference>
<evidence type="ECO:0000313" key="3">
    <source>
        <dbReference type="EMBL" id="TXB66577.1"/>
    </source>
</evidence>
<dbReference type="SUPFAM" id="SSF89550">
    <property type="entry name" value="PHP domain-like"/>
    <property type="match status" value="1"/>
</dbReference>
<dbReference type="InterPro" id="IPR002054">
    <property type="entry name" value="DNA-dir_DNA_pol_X"/>
</dbReference>
<dbReference type="EMBL" id="VOOR01000007">
    <property type="protein sequence ID" value="TXB66577.1"/>
    <property type="molecule type" value="Genomic_DNA"/>
</dbReference>
<dbReference type="RefSeq" id="WP_147166366.1">
    <property type="nucleotide sequence ID" value="NZ_VOOR01000007.1"/>
</dbReference>
<keyword evidence="4" id="KW-1185">Reference proteome</keyword>
<protein>
    <submittedName>
        <fullName evidence="3">PHP domain-containing protein</fullName>
    </submittedName>
</protein>
<dbReference type="SMART" id="SM00481">
    <property type="entry name" value="POLIIIAc"/>
    <property type="match status" value="1"/>
</dbReference>
<dbReference type="InterPro" id="IPR027421">
    <property type="entry name" value="DNA_pol_lamdba_lyase_dom_sf"/>
</dbReference>
<dbReference type="GO" id="GO:0005829">
    <property type="term" value="C:cytosol"/>
    <property type="evidence" value="ECO:0007669"/>
    <property type="project" value="TreeGrafter"/>
</dbReference>
<dbReference type="InterPro" id="IPR010994">
    <property type="entry name" value="RuvA_2-like"/>
</dbReference>
<dbReference type="Pfam" id="PF14716">
    <property type="entry name" value="HHH_8"/>
    <property type="match status" value="1"/>
</dbReference>
<dbReference type="InterPro" id="IPR022311">
    <property type="entry name" value="PolX-like"/>
</dbReference>
<dbReference type="Pfam" id="PF14520">
    <property type="entry name" value="HHH_5"/>
    <property type="match status" value="1"/>
</dbReference>
<dbReference type="InterPro" id="IPR010996">
    <property type="entry name" value="HHH_MUS81"/>
</dbReference>
<dbReference type="Gene3D" id="1.10.150.20">
    <property type="entry name" value="5' to 3' exonuclease, C-terminal subdomain"/>
    <property type="match status" value="1"/>
</dbReference>
<sequence>MTNKEIAQQFRQLGQLMELHGENPFKIRSYQSAYRTLRSYEGPLSSMAPEEIGQIKGVGKAISAKIQELLASGQMSTLEKYRSKTPEGIQEMLNIKGFGPKKIMAVWQGLQVESIGELLYAVNENRLVELKGFGKKTQEELRQKLEYYQKSKNRYHYAAVETEASQLLDALQSQYPQVKASLCGAIRRKAVVVSHIEILFGSAALPEGVIASSLWLAPLEQVGEGKWAGKTAQGVPAYVYTCAAEAFGSALYQLTATDDFASALPAPTEAFDNEEAIFQSLSVPFVAPELREQSWAASLARTGQLPALITEADIKGVVHAHTTYSDGANTLEEMARYAKAQGYEYLGLTDHSKSAFYANGLQPERVLQQMEEADALNKELAPFRIFKGIESDILNDGSLDYEEDLLKAFDFIIASVHSNLRMDEDKATARLITAIENPYTTILGHPTGRLLLSRKGYPIDHAKVIDACAANGVAIEINANPYRLDLDWSWAPYALEKGVPLCINPDAHSTAGIHDIRYGVFAARKGGLSAPQCLNALGVEAFAKAIGL</sequence>
<dbReference type="InterPro" id="IPR003141">
    <property type="entry name" value="Pol/His_phosphatase_N"/>
</dbReference>
<dbReference type="Gene3D" id="1.10.150.110">
    <property type="entry name" value="DNA polymerase beta, N-terminal domain-like"/>
    <property type="match status" value="1"/>
</dbReference>
<evidence type="ECO:0000313" key="4">
    <source>
        <dbReference type="Proteomes" id="UP000321580"/>
    </source>
</evidence>
<dbReference type="GO" id="GO:0003887">
    <property type="term" value="F:DNA-directed DNA polymerase activity"/>
    <property type="evidence" value="ECO:0007669"/>
    <property type="project" value="InterPro"/>
</dbReference>
<feature type="domain" description="Polymerase/histidinol phosphatase N-terminal" evidence="1">
    <location>
        <begin position="316"/>
        <end position="395"/>
    </location>
</feature>
<dbReference type="SUPFAM" id="SSF81301">
    <property type="entry name" value="Nucleotidyltransferase"/>
    <property type="match status" value="1"/>
</dbReference>
<dbReference type="Pfam" id="PF02811">
    <property type="entry name" value="PHP"/>
    <property type="match status" value="1"/>
</dbReference>